<evidence type="ECO:0000313" key="3">
    <source>
        <dbReference type="Proteomes" id="UP000030742"/>
    </source>
</evidence>
<proteinExistence type="predicted"/>
<dbReference type="Proteomes" id="UP000030742">
    <property type="component" value="Unassembled WGS sequence"/>
</dbReference>
<feature type="compositionally biased region" description="Basic and acidic residues" evidence="1">
    <location>
        <begin position="277"/>
        <end position="297"/>
    </location>
</feature>
<evidence type="ECO:0000313" key="2">
    <source>
        <dbReference type="EMBL" id="ERL91879.1"/>
    </source>
</evidence>
<protein>
    <submittedName>
        <fullName evidence="2">Uncharacterized protein</fullName>
    </submittedName>
</protein>
<dbReference type="OrthoDB" id="6357957at2759"/>
<gene>
    <name evidence="2" type="ORF">D910_09203</name>
</gene>
<evidence type="ECO:0000256" key="1">
    <source>
        <dbReference type="SAM" id="MobiDB-lite"/>
    </source>
</evidence>
<accession>U4UD47</accession>
<dbReference type="PANTHER" id="PTHR38338">
    <property type="entry name" value="AGAP013079-PA"/>
    <property type="match status" value="1"/>
</dbReference>
<dbReference type="PANTHER" id="PTHR38338:SF1">
    <property type="entry name" value="AGAP013079-PA"/>
    <property type="match status" value="1"/>
</dbReference>
<name>U4UD47_DENPD</name>
<feature type="region of interest" description="Disordered" evidence="1">
    <location>
        <begin position="42"/>
        <end position="92"/>
    </location>
</feature>
<feature type="compositionally biased region" description="Low complexity" evidence="1">
    <location>
        <begin position="206"/>
        <end position="216"/>
    </location>
</feature>
<dbReference type="AlphaFoldDB" id="U4UD47"/>
<dbReference type="EMBL" id="KB632306">
    <property type="protein sequence ID" value="ERL91879.1"/>
    <property type="molecule type" value="Genomic_DNA"/>
</dbReference>
<feature type="compositionally biased region" description="Low complexity" evidence="1">
    <location>
        <begin position="232"/>
        <end position="273"/>
    </location>
</feature>
<sequence length="297" mass="33773">MAFMMPVVKNDWNIYKSNRSRKTSECNTSCTTRTRKISECRSEGLGSLSTSPKLEVPLPKHHSVPDRMPSRVFPRGRTSSENLPSRAKVSFPPENPISASASNLKPSLSGCNWLDKLKKFIKHSKREEERSNRSTRKRRSILEWPWCSIYQISISEFKINIVMAFMMPVVKNDWDIYKSNRSRRTSECSNTNSCRSRKVSECRSEGPSSTSTSPGSDFITSPHRSVPDKMSSRQYSRSNSTSYSRTSSQSFQSPMKSASSSPPKNNSSTSLNKFHNRLLDKLKKSMRNGKDEERTSS</sequence>
<organism evidence="2 3">
    <name type="scientific">Dendroctonus ponderosae</name>
    <name type="common">Mountain pine beetle</name>
    <dbReference type="NCBI Taxonomy" id="77166"/>
    <lineage>
        <taxon>Eukaryota</taxon>
        <taxon>Metazoa</taxon>
        <taxon>Ecdysozoa</taxon>
        <taxon>Arthropoda</taxon>
        <taxon>Hexapoda</taxon>
        <taxon>Insecta</taxon>
        <taxon>Pterygota</taxon>
        <taxon>Neoptera</taxon>
        <taxon>Endopterygota</taxon>
        <taxon>Coleoptera</taxon>
        <taxon>Polyphaga</taxon>
        <taxon>Cucujiformia</taxon>
        <taxon>Curculionidae</taxon>
        <taxon>Scolytinae</taxon>
        <taxon>Dendroctonus</taxon>
    </lineage>
</organism>
<reference evidence="2 3" key="1">
    <citation type="journal article" date="2013" name="Genome Biol.">
        <title>Draft genome of the mountain pine beetle, Dendroctonus ponderosae Hopkins, a major forest pest.</title>
        <authorList>
            <person name="Keeling C.I."/>
            <person name="Yuen M.M."/>
            <person name="Liao N.Y."/>
            <person name="Docking T.R."/>
            <person name="Chan S.K."/>
            <person name="Taylor G.A."/>
            <person name="Palmquist D.L."/>
            <person name="Jackman S.D."/>
            <person name="Nguyen A."/>
            <person name="Li M."/>
            <person name="Henderson H."/>
            <person name="Janes J.K."/>
            <person name="Zhao Y."/>
            <person name="Pandoh P."/>
            <person name="Moore R."/>
            <person name="Sperling F.A."/>
            <person name="Huber D.P."/>
            <person name="Birol I."/>
            <person name="Jones S.J."/>
            <person name="Bohlmann J."/>
        </authorList>
    </citation>
    <scope>NUCLEOTIDE SEQUENCE</scope>
</reference>
<feature type="region of interest" description="Disordered" evidence="1">
    <location>
        <begin position="181"/>
        <end position="297"/>
    </location>
</feature>